<organism evidence="1 2">
    <name type="scientific">Desulfonema ishimotonii</name>
    <dbReference type="NCBI Taxonomy" id="45657"/>
    <lineage>
        <taxon>Bacteria</taxon>
        <taxon>Pseudomonadati</taxon>
        <taxon>Thermodesulfobacteriota</taxon>
        <taxon>Desulfobacteria</taxon>
        <taxon>Desulfobacterales</taxon>
        <taxon>Desulfococcaceae</taxon>
        <taxon>Desulfonema</taxon>
    </lineage>
</organism>
<evidence type="ECO:0000313" key="1">
    <source>
        <dbReference type="EMBL" id="GBC64053.1"/>
    </source>
</evidence>
<dbReference type="EMBL" id="BEXT01000001">
    <property type="protein sequence ID" value="GBC64053.1"/>
    <property type="molecule type" value="Genomic_DNA"/>
</dbReference>
<dbReference type="AlphaFoldDB" id="A0A401G4E0"/>
<protein>
    <submittedName>
        <fullName evidence="1">Universal stress protein</fullName>
    </submittedName>
</protein>
<name>A0A401G4E0_9BACT</name>
<evidence type="ECO:0000313" key="2">
    <source>
        <dbReference type="Proteomes" id="UP000288096"/>
    </source>
</evidence>
<dbReference type="OrthoDB" id="9939864at2"/>
<comment type="caution">
    <text evidence="1">The sequence shown here is derived from an EMBL/GenBank/DDBJ whole genome shotgun (WGS) entry which is preliminary data.</text>
</comment>
<proteinExistence type="predicted"/>
<reference evidence="2" key="2">
    <citation type="submission" date="2019-01" db="EMBL/GenBank/DDBJ databases">
        <title>Genome sequence of Desulfonema ishimotonii strain Tokyo 01.</title>
        <authorList>
            <person name="Fukui M."/>
        </authorList>
    </citation>
    <scope>NUCLEOTIDE SEQUENCE [LARGE SCALE GENOMIC DNA]</scope>
    <source>
        <strain evidence="2">Tokyo 01</strain>
    </source>
</reference>
<accession>A0A401G4E0</accession>
<keyword evidence="2" id="KW-1185">Reference proteome</keyword>
<reference evidence="2" key="1">
    <citation type="submission" date="2017-11" db="EMBL/GenBank/DDBJ databases">
        <authorList>
            <person name="Watanabe M."/>
            <person name="Kojima H."/>
        </authorList>
    </citation>
    <scope>NUCLEOTIDE SEQUENCE [LARGE SCALE GENOMIC DNA]</scope>
    <source>
        <strain evidence="2">Tokyo 01</strain>
    </source>
</reference>
<dbReference type="Proteomes" id="UP000288096">
    <property type="component" value="Unassembled WGS sequence"/>
</dbReference>
<sequence>MSIECSEVAKVLAKMQTERGALAKLSRESGVSAPVLGRVASGKQQTLSIEIWIRLYRYAPDVFPPPPLHELSVDGSSENQFTSEALSAYPFLKIIMDHANEAADKNFEQDVFLELCINSLKNELLKVKYGGKLSAKKTG</sequence>
<gene>
    <name evidence="1" type="ORF">DENIS_5054</name>
</gene>
<dbReference type="RefSeq" id="WP_124331058.1">
    <property type="nucleotide sequence ID" value="NZ_BEXT01000001.1"/>
</dbReference>